<dbReference type="STRING" id="1778.A9W97_09865"/>
<gene>
    <name evidence="1" type="ORF">AO501_28255</name>
</gene>
<name>A0A0Q2RM83_MYCGO</name>
<accession>A0A0Q2RM83</accession>
<dbReference type="OrthoDB" id="9774675at2"/>
<protein>
    <recommendedName>
        <fullName evidence="3">NAD(P)/FAD-dependent oxidoreductase</fullName>
    </recommendedName>
</protein>
<dbReference type="SUPFAM" id="SSF51905">
    <property type="entry name" value="FAD/NAD(P)-binding domain"/>
    <property type="match status" value="1"/>
</dbReference>
<dbReference type="Gene3D" id="3.50.50.60">
    <property type="entry name" value="FAD/NAD(P)-binding domain"/>
    <property type="match status" value="2"/>
</dbReference>
<evidence type="ECO:0000313" key="2">
    <source>
        <dbReference type="Proteomes" id="UP000051677"/>
    </source>
</evidence>
<dbReference type="GO" id="GO:0005829">
    <property type="term" value="C:cytosol"/>
    <property type="evidence" value="ECO:0007669"/>
    <property type="project" value="TreeGrafter"/>
</dbReference>
<dbReference type="AlphaFoldDB" id="A0A0Q2RM83"/>
<evidence type="ECO:0000313" key="1">
    <source>
        <dbReference type="EMBL" id="KQH76523.1"/>
    </source>
</evidence>
<sequence>MADADFDAVIIGGGHNGLVAAAYLARAGLRVRLLERLPQIGGATISAQVFDGVDVRLSRYSYLVSLLPTRILEDLGARVRLARRPYSSYTPDPGTSGRTGLLVGQNGSFAAIGAADDERRFAAFYRRCGQVTGRLWPTLLEPLRTREQARQLVLDGGSSDGMAAWHAMVEEPIGHAIADAVTSDVVRGVIATDALVGTFARLNDTSLLQNICFLYHVLGGGTGDWNVPIGGMGAVSAALAAAATRHGAEITTAADVFALDPDGQVRYRSDGDEHRVRGRFVLAGVGPAVLAGLLGESAPPVAPGPQVKVNMVLSRLPRLRDQNVNPEKAFGGTFHVNETWSQLDAGYLRAAAGQLPDPLPCEAYCHSLTDRSIVSPHLPGVQTMTVFGFQAPVSGSPEPDRLREQLTDAVLASLNSVLAEPIQDVLLPDAHGRPCLETTTTLDLQDRLGMTAGNIFHGALSWPFAEDDDPLDTPARRWGVATAHDRIMLCGSGARRGGAVSGIGGHNAAMAVLASL</sequence>
<dbReference type="Proteomes" id="UP000051677">
    <property type="component" value="Unassembled WGS sequence"/>
</dbReference>
<dbReference type="RefSeq" id="WP_055580628.1">
    <property type="nucleotide sequence ID" value="NZ_LKTM01000350.1"/>
</dbReference>
<dbReference type="PANTHER" id="PTHR10668">
    <property type="entry name" value="PHYTOENE DEHYDROGENASE"/>
    <property type="match status" value="1"/>
</dbReference>
<reference evidence="1 2" key="1">
    <citation type="submission" date="2015-10" db="EMBL/GenBank/DDBJ databases">
        <title>Mycobacterium gordonae draft genome assembly.</title>
        <authorList>
            <person name="Ustinova V."/>
            <person name="Smirnova T."/>
            <person name="Blagodatskikh K."/>
            <person name="Varlamov D."/>
            <person name="Larionova E."/>
            <person name="Chernousova L."/>
        </authorList>
    </citation>
    <scope>NUCLEOTIDE SEQUENCE [LARGE SCALE GENOMIC DNA]</scope>
    <source>
        <strain evidence="1 2">CTRI 14-8773</strain>
    </source>
</reference>
<dbReference type="PANTHER" id="PTHR10668:SF103">
    <property type="entry name" value="PYRIDINE NUCLEOTIDE-DISULFIDE OXIDOREDUCTASE DOMAIN-CONTAINING PROTEIN 2"/>
    <property type="match status" value="1"/>
</dbReference>
<proteinExistence type="predicted"/>
<comment type="caution">
    <text evidence="1">The sequence shown here is derived from an EMBL/GenBank/DDBJ whole genome shotgun (WGS) entry which is preliminary data.</text>
</comment>
<dbReference type="EMBL" id="LKTM01000350">
    <property type="protein sequence ID" value="KQH76523.1"/>
    <property type="molecule type" value="Genomic_DNA"/>
</dbReference>
<organism evidence="1 2">
    <name type="scientific">Mycobacterium gordonae</name>
    <dbReference type="NCBI Taxonomy" id="1778"/>
    <lineage>
        <taxon>Bacteria</taxon>
        <taxon>Bacillati</taxon>
        <taxon>Actinomycetota</taxon>
        <taxon>Actinomycetes</taxon>
        <taxon>Mycobacteriales</taxon>
        <taxon>Mycobacteriaceae</taxon>
        <taxon>Mycobacterium</taxon>
    </lineage>
</organism>
<dbReference type="InterPro" id="IPR036188">
    <property type="entry name" value="FAD/NAD-bd_sf"/>
</dbReference>
<evidence type="ECO:0008006" key="3">
    <source>
        <dbReference type="Google" id="ProtNLM"/>
    </source>
</evidence>
<dbReference type="Pfam" id="PF13450">
    <property type="entry name" value="NAD_binding_8"/>
    <property type="match status" value="1"/>
</dbReference>